<accession>A0A2M7QB31</accession>
<evidence type="ECO:0000256" key="4">
    <source>
        <dbReference type="SAM" id="MobiDB-lite"/>
    </source>
</evidence>
<dbReference type="PRINTS" id="PR00727">
    <property type="entry name" value="LEADERPTASE"/>
</dbReference>
<feature type="transmembrane region" description="Helical" evidence="3">
    <location>
        <begin position="30"/>
        <end position="55"/>
    </location>
</feature>
<proteinExistence type="inferred from homology"/>
<reference evidence="7" key="1">
    <citation type="submission" date="2017-09" db="EMBL/GenBank/DDBJ databases">
        <title>Depth-based differentiation of microbial function through sediment-hosted aquifers and enrichment of novel symbionts in the deep terrestrial subsurface.</title>
        <authorList>
            <person name="Probst A.J."/>
            <person name="Ladd B."/>
            <person name="Jarett J.K."/>
            <person name="Geller-Mcgrath D.E."/>
            <person name="Sieber C.M.K."/>
            <person name="Emerson J.B."/>
            <person name="Anantharaman K."/>
            <person name="Thomas B.C."/>
            <person name="Malmstrom R."/>
            <person name="Stieglmeier M."/>
            <person name="Klingl A."/>
            <person name="Woyke T."/>
            <person name="Ryan C.M."/>
            <person name="Banfield J.F."/>
        </authorList>
    </citation>
    <scope>NUCLEOTIDE SEQUENCE [LARGE SCALE GENOMIC DNA]</scope>
</reference>
<dbReference type="GO" id="GO:0004252">
    <property type="term" value="F:serine-type endopeptidase activity"/>
    <property type="evidence" value="ECO:0007669"/>
    <property type="project" value="InterPro"/>
</dbReference>
<dbReference type="GO" id="GO:0016020">
    <property type="term" value="C:membrane"/>
    <property type="evidence" value="ECO:0007669"/>
    <property type="project" value="UniProtKB-SubCell"/>
</dbReference>
<evidence type="ECO:0000313" key="6">
    <source>
        <dbReference type="EMBL" id="PIY62773.1"/>
    </source>
</evidence>
<keyword evidence="3" id="KW-0812">Transmembrane</keyword>
<feature type="domain" description="Peptidase S26" evidence="5">
    <location>
        <begin position="36"/>
        <end position="195"/>
    </location>
</feature>
<dbReference type="GO" id="GO:0006465">
    <property type="term" value="P:signal peptide processing"/>
    <property type="evidence" value="ECO:0007669"/>
    <property type="project" value="InterPro"/>
</dbReference>
<evidence type="ECO:0000256" key="3">
    <source>
        <dbReference type="RuleBase" id="RU362042"/>
    </source>
</evidence>
<keyword evidence="3" id="KW-0378">Hydrolase</keyword>
<comment type="caution">
    <text evidence="6">The sequence shown here is derived from an EMBL/GenBank/DDBJ whole genome shotgun (WGS) entry which is preliminary data.</text>
</comment>
<comment type="similarity">
    <text evidence="1 3">Belongs to the peptidase S26 family.</text>
</comment>
<dbReference type="InterPro" id="IPR036286">
    <property type="entry name" value="LexA/Signal_pep-like_sf"/>
</dbReference>
<keyword evidence="3" id="KW-1133">Transmembrane helix</keyword>
<comment type="subcellular location">
    <subcellularLocation>
        <location evidence="3">Membrane</location>
        <topology evidence="3">Single-pass type II membrane protein</topology>
    </subcellularLocation>
</comment>
<sequence length="219" mass="24510">MQDPNSVEIDGLHDSGDADGKKPVSSLKRFFGFVGELLHVVVISLAIILPIRYFLIQPFYVKGASMEPNFYDHEYLIIDEISYRLREPQRGDIVVFRYPDDPSQFFIKRIVALPGERIVISGGGLCILDQDHPEGFLLDESDYIGSTFTSGDKDLTLADGEYYLMGDNRAASMDSRTFGAVPRQLMIGKVMLRGWPPDRMTIFSGVTYHEDATGGETSN</sequence>
<keyword evidence="3" id="KW-0645">Protease</keyword>
<evidence type="ECO:0000313" key="7">
    <source>
        <dbReference type="Proteomes" id="UP000230973"/>
    </source>
</evidence>
<dbReference type="SUPFAM" id="SSF51306">
    <property type="entry name" value="LexA/Signal peptidase"/>
    <property type="match status" value="1"/>
</dbReference>
<dbReference type="GO" id="GO:0009003">
    <property type="term" value="F:signal peptidase activity"/>
    <property type="evidence" value="ECO:0007669"/>
    <property type="project" value="UniProtKB-EC"/>
</dbReference>
<dbReference type="Pfam" id="PF10502">
    <property type="entry name" value="Peptidase_S26"/>
    <property type="match status" value="1"/>
</dbReference>
<evidence type="ECO:0000259" key="5">
    <source>
        <dbReference type="Pfam" id="PF10502"/>
    </source>
</evidence>
<protein>
    <recommendedName>
        <fullName evidence="3">Signal peptidase I</fullName>
        <ecNumber evidence="3">3.4.21.89</ecNumber>
    </recommendedName>
</protein>
<dbReference type="EC" id="3.4.21.89" evidence="3"/>
<comment type="catalytic activity">
    <reaction evidence="3">
        <text>Cleavage of hydrophobic, N-terminal signal or leader sequences from secreted and periplasmic proteins.</text>
        <dbReference type="EC" id="3.4.21.89"/>
    </reaction>
</comment>
<organism evidence="6 7">
    <name type="scientific">Candidatus Uhrbacteria bacterium CG_4_10_14_0_8_um_filter_58_22</name>
    <dbReference type="NCBI Taxonomy" id="1975029"/>
    <lineage>
        <taxon>Bacteria</taxon>
        <taxon>Candidatus Uhriibacteriota</taxon>
    </lineage>
</organism>
<dbReference type="NCBIfam" id="TIGR02227">
    <property type="entry name" value="sigpep_I_bact"/>
    <property type="match status" value="1"/>
</dbReference>
<evidence type="ECO:0000256" key="2">
    <source>
        <dbReference type="PIRSR" id="PIRSR600223-1"/>
    </source>
</evidence>
<gene>
    <name evidence="6" type="primary">lepB</name>
    <name evidence="6" type="ORF">COY93_02115</name>
</gene>
<dbReference type="PANTHER" id="PTHR43390:SF1">
    <property type="entry name" value="CHLOROPLAST PROCESSING PEPTIDASE"/>
    <property type="match status" value="1"/>
</dbReference>
<name>A0A2M7QB31_9BACT</name>
<feature type="region of interest" description="Disordered" evidence="4">
    <location>
        <begin position="1"/>
        <end position="22"/>
    </location>
</feature>
<evidence type="ECO:0000256" key="1">
    <source>
        <dbReference type="ARBA" id="ARBA00009370"/>
    </source>
</evidence>
<keyword evidence="3" id="KW-0472">Membrane</keyword>
<dbReference type="AlphaFoldDB" id="A0A2M7QB31"/>
<dbReference type="CDD" id="cd06530">
    <property type="entry name" value="S26_SPase_I"/>
    <property type="match status" value="1"/>
</dbReference>
<dbReference type="InterPro" id="IPR000223">
    <property type="entry name" value="Pept_S26A_signal_pept_1"/>
</dbReference>
<dbReference type="Proteomes" id="UP000230973">
    <property type="component" value="Unassembled WGS sequence"/>
</dbReference>
<feature type="active site" evidence="2">
    <location>
        <position position="65"/>
    </location>
</feature>
<dbReference type="InterPro" id="IPR019533">
    <property type="entry name" value="Peptidase_S26"/>
</dbReference>
<dbReference type="PANTHER" id="PTHR43390">
    <property type="entry name" value="SIGNAL PEPTIDASE I"/>
    <property type="match status" value="1"/>
</dbReference>
<dbReference type="Gene3D" id="2.10.109.10">
    <property type="entry name" value="Umud Fragment, subunit A"/>
    <property type="match status" value="1"/>
</dbReference>
<feature type="compositionally biased region" description="Basic and acidic residues" evidence="4">
    <location>
        <begin position="10"/>
        <end position="22"/>
    </location>
</feature>
<dbReference type="EMBL" id="PFLC01000027">
    <property type="protein sequence ID" value="PIY62773.1"/>
    <property type="molecule type" value="Genomic_DNA"/>
</dbReference>
<feature type="active site" evidence="2">
    <location>
        <position position="108"/>
    </location>
</feature>